<evidence type="ECO:0000256" key="5">
    <source>
        <dbReference type="ARBA" id="ARBA00023136"/>
    </source>
</evidence>
<dbReference type="GO" id="GO:0005741">
    <property type="term" value="C:mitochondrial outer membrane"/>
    <property type="evidence" value="ECO:0007669"/>
    <property type="project" value="UniProtKB-SubCell"/>
</dbReference>
<evidence type="ECO:0000256" key="4">
    <source>
        <dbReference type="ARBA" id="ARBA00022692"/>
    </source>
</evidence>
<keyword evidence="5" id="KW-0472">Membrane</keyword>
<dbReference type="OrthoDB" id="1724197at2759"/>
<dbReference type="Proteomes" id="UP000054248">
    <property type="component" value="Unassembled WGS sequence"/>
</dbReference>
<reference evidence="8" key="2">
    <citation type="submission" date="2015-01" db="EMBL/GenBank/DDBJ databases">
        <title>Evolutionary Origins and Diversification of the Mycorrhizal Mutualists.</title>
        <authorList>
            <consortium name="DOE Joint Genome Institute"/>
            <consortium name="Mycorrhizal Genomics Consortium"/>
            <person name="Kohler A."/>
            <person name="Kuo A."/>
            <person name="Nagy L.G."/>
            <person name="Floudas D."/>
            <person name="Copeland A."/>
            <person name="Barry K.W."/>
            <person name="Cichocki N."/>
            <person name="Veneault-Fourrey C."/>
            <person name="LaButti K."/>
            <person name="Lindquist E.A."/>
            <person name="Lipzen A."/>
            <person name="Lundell T."/>
            <person name="Morin E."/>
            <person name="Murat C."/>
            <person name="Riley R."/>
            <person name="Ohm R."/>
            <person name="Sun H."/>
            <person name="Tunlid A."/>
            <person name="Henrissat B."/>
            <person name="Grigoriev I.V."/>
            <person name="Hibbett D.S."/>
            <person name="Martin F."/>
        </authorList>
    </citation>
    <scope>NUCLEOTIDE SEQUENCE [LARGE SCALE GENOMIC DNA]</scope>
    <source>
        <strain evidence="8">MUT 4182</strain>
    </source>
</reference>
<accession>A0A0C3M4E1</accession>
<evidence type="ECO:0000256" key="3">
    <source>
        <dbReference type="ARBA" id="ARBA00022452"/>
    </source>
</evidence>
<dbReference type="InterPro" id="IPR000184">
    <property type="entry name" value="Bac_surfAg_D15"/>
</dbReference>
<reference evidence="7 8" key="1">
    <citation type="submission" date="2014-04" db="EMBL/GenBank/DDBJ databases">
        <authorList>
            <consortium name="DOE Joint Genome Institute"/>
            <person name="Kuo A."/>
            <person name="Girlanda M."/>
            <person name="Perotto S."/>
            <person name="Kohler A."/>
            <person name="Nagy L.G."/>
            <person name="Floudas D."/>
            <person name="Copeland A."/>
            <person name="Barry K.W."/>
            <person name="Cichocki N."/>
            <person name="Veneault-Fourrey C."/>
            <person name="LaButti K."/>
            <person name="Lindquist E.A."/>
            <person name="Lipzen A."/>
            <person name="Lundell T."/>
            <person name="Morin E."/>
            <person name="Murat C."/>
            <person name="Sun H."/>
            <person name="Tunlid A."/>
            <person name="Henrissat B."/>
            <person name="Grigoriev I.V."/>
            <person name="Hibbett D.S."/>
            <person name="Martin F."/>
            <person name="Nordberg H.P."/>
            <person name="Cantor M.N."/>
            <person name="Hua S.X."/>
        </authorList>
    </citation>
    <scope>NUCLEOTIDE SEQUENCE [LARGE SCALE GENOMIC DNA]</scope>
    <source>
        <strain evidence="7 8">MUT 4182</strain>
    </source>
</reference>
<dbReference type="PANTHER" id="PTHR12815:SF18">
    <property type="entry name" value="SORTING AND ASSEMBLY MACHINERY COMPONENT 50 HOMOLOG"/>
    <property type="match status" value="1"/>
</dbReference>
<dbReference type="HOGENOM" id="CLU_014798_3_1_1"/>
<keyword evidence="4" id="KW-0812">Transmembrane</keyword>
<keyword evidence="3" id="KW-1134">Transmembrane beta strand</keyword>
<gene>
    <name evidence="7" type="ORF">M407DRAFT_230198</name>
</gene>
<evidence type="ECO:0000259" key="6">
    <source>
        <dbReference type="Pfam" id="PF01103"/>
    </source>
</evidence>
<sequence>MFSTQDLPFEKSWQLEGTEKWERWNFGTVRRKRDFDLIVVPPPFSTPLRNTSTSRDHEPTDASLEELRRWQEQRVERKLRGEYESQVKKLVEVVTENLDQPARIGAIRVEGAHRTRSSFLGSLVKPYLAAPADGSSPRPTTLADVLSTTQEVRSLLNDTKIFTSVKPTLERSWSPLAERDDIDIVFRCAERGKWFIRTATDLGNQEGSASATARINNVFGGAESLEGNLSFGTKTRQAFQLRLEAPVVSLDHSLKTRGEISAFSTERDFSTFASVSEAAKGLKFALRTPWREGSHEVAYELTSRHIGNLAENASLSMREAAGHSFKSALTHTYLRDTRDDTMFGSKGSYAKIAHEVAGLGGDVSHFKSESVFQVSRQVAKGLALSYSAASGLLYPLSLYASRPSSAQSLFSDRFQLGGPLSVRMFKQNGLGSRDNGDSLGGDLYWSVGVSMFTDVPKKPDWPIKLHAFVNAGRLDALDRSKPIDLVESVKQSLTRPSISAGVGLIYRFDPVRVEVNVGVPLVAGQSDLGRRGVQVGMGLEFL</sequence>
<evidence type="ECO:0000313" key="7">
    <source>
        <dbReference type="EMBL" id="KIO28542.1"/>
    </source>
</evidence>
<evidence type="ECO:0000313" key="8">
    <source>
        <dbReference type="Proteomes" id="UP000054248"/>
    </source>
</evidence>
<name>A0A0C3M4E1_9AGAM</name>
<dbReference type="GO" id="GO:0045040">
    <property type="term" value="P:protein insertion into mitochondrial outer membrane"/>
    <property type="evidence" value="ECO:0007669"/>
    <property type="project" value="TreeGrafter"/>
</dbReference>
<comment type="similarity">
    <text evidence="2">Belongs to the SAM50/omp85 family.</text>
</comment>
<dbReference type="EMBL" id="KN822993">
    <property type="protein sequence ID" value="KIO28542.1"/>
    <property type="molecule type" value="Genomic_DNA"/>
</dbReference>
<comment type="subcellular location">
    <subcellularLocation>
        <location evidence="1">Mitochondrion outer membrane</location>
        <topology evidence="1">Multi-pass membrane protein</topology>
    </subcellularLocation>
</comment>
<dbReference type="Gene3D" id="2.40.160.50">
    <property type="entry name" value="membrane protein fhac: a member of the omp85/tpsb transporter family"/>
    <property type="match status" value="1"/>
</dbReference>
<feature type="domain" description="Bacterial surface antigen (D15)" evidence="6">
    <location>
        <begin position="217"/>
        <end position="541"/>
    </location>
</feature>
<dbReference type="AlphaFoldDB" id="A0A0C3M4E1"/>
<dbReference type="InterPro" id="IPR039910">
    <property type="entry name" value="D15-like"/>
</dbReference>
<organism evidence="7 8">
    <name type="scientific">Tulasnella calospora MUT 4182</name>
    <dbReference type="NCBI Taxonomy" id="1051891"/>
    <lineage>
        <taxon>Eukaryota</taxon>
        <taxon>Fungi</taxon>
        <taxon>Dikarya</taxon>
        <taxon>Basidiomycota</taxon>
        <taxon>Agaricomycotina</taxon>
        <taxon>Agaricomycetes</taxon>
        <taxon>Cantharellales</taxon>
        <taxon>Tulasnellaceae</taxon>
        <taxon>Tulasnella</taxon>
    </lineage>
</organism>
<dbReference type="STRING" id="1051891.A0A0C3M4E1"/>
<evidence type="ECO:0000256" key="1">
    <source>
        <dbReference type="ARBA" id="ARBA00004374"/>
    </source>
</evidence>
<keyword evidence="8" id="KW-1185">Reference proteome</keyword>
<dbReference type="PANTHER" id="PTHR12815">
    <property type="entry name" value="SORTING AND ASSEMBLY MACHINERY SAMM50 PROTEIN FAMILY MEMBER"/>
    <property type="match status" value="1"/>
</dbReference>
<dbReference type="Pfam" id="PF01103">
    <property type="entry name" value="Omp85"/>
    <property type="match status" value="1"/>
</dbReference>
<proteinExistence type="inferred from homology"/>
<evidence type="ECO:0000256" key="2">
    <source>
        <dbReference type="ARBA" id="ARBA00010913"/>
    </source>
</evidence>
<protein>
    <recommendedName>
        <fullName evidence="6">Bacterial surface antigen (D15) domain-containing protein</fullName>
    </recommendedName>
</protein>